<dbReference type="EMBL" id="LQRD01000069">
    <property type="protein sequence ID" value="KXT68626.1"/>
    <property type="molecule type" value="Genomic_DNA"/>
</dbReference>
<evidence type="ECO:0000313" key="2">
    <source>
        <dbReference type="Proteomes" id="UP000070377"/>
    </source>
</evidence>
<name>A0A139MXW8_STRCR</name>
<reference evidence="1 2" key="1">
    <citation type="submission" date="2016-01" db="EMBL/GenBank/DDBJ databases">
        <title>Highly variable Streptococcus oralis are common among viridans streptococci isolated from primates.</title>
        <authorList>
            <person name="Denapaite D."/>
            <person name="Rieger M."/>
            <person name="Koendgen S."/>
            <person name="Brueckner R."/>
            <person name="Ochigava I."/>
            <person name="Kappeler P."/>
            <person name="Maetz-Rensing K."/>
            <person name="Leendertz F."/>
            <person name="Hakenbeck R."/>
        </authorList>
    </citation>
    <scope>NUCLEOTIDE SEQUENCE [LARGE SCALE GENOMIC DNA]</scope>
    <source>
        <strain evidence="1 2">DD08</strain>
    </source>
</reference>
<comment type="caution">
    <text evidence="1">The sequence shown here is derived from an EMBL/GenBank/DDBJ whole genome shotgun (WGS) entry which is preliminary data.</text>
</comment>
<proteinExistence type="predicted"/>
<evidence type="ECO:0000313" key="1">
    <source>
        <dbReference type="EMBL" id="KXT68626.1"/>
    </source>
</evidence>
<organism evidence="1 2">
    <name type="scientific">Streptococcus cristatus</name>
    <dbReference type="NCBI Taxonomy" id="45634"/>
    <lineage>
        <taxon>Bacteria</taxon>
        <taxon>Bacillati</taxon>
        <taxon>Bacillota</taxon>
        <taxon>Bacilli</taxon>
        <taxon>Lactobacillales</taxon>
        <taxon>Streptococcaceae</taxon>
        <taxon>Streptococcus</taxon>
    </lineage>
</organism>
<sequence>MKHPSRISTDKKLMKPVFQLVHELFAIFDKQPKAYLLKIDCLKSSVSRR</sequence>
<dbReference type="AlphaFoldDB" id="A0A139MXW8"/>
<accession>A0A139MXW8</accession>
<dbReference type="Proteomes" id="UP000070377">
    <property type="component" value="Unassembled WGS sequence"/>
</dbReference>
<protein>
    <submittedName>
        <fullName evidence="1">Uncharacterized protein</fullName>
    </submittedName>
</protein>
<gene>
    <name evidence="1" type="ORF">SCRDD08_01831</name>
</gene>